<organism evidence="6">
    <name type="scientific">marine metagenome</name>
    <dbReference type="NCBI Taxonomy" id="408172"/>
    <lineage>
        <taxon>unclassified sequences</taxon>
        <taxon>metagenomes</taxon>
        <taxon>ecological metagenomes</taxon>
    </lineage>
</organism>
<dbReference type="InterPro" id="IPR041095">
    <property type="entry name" value="EFG_II"/>
</dbReference>
<dbReference type="Pfam" id="PF14492">
    <property type="entry name" value="EFG_III"/>
    <property type="match status" value="1"/>
</dbReference>
<dbReference type="GO" id="GO:0005525">
    <property type="term" value="F:GTP binding"/>
    <property type="evidence" value="ECO:0007669"/>
    <property type="project" value="UniProtKB-KW"/>
</dbReference>
<keyword evidence="4" id="KW-0342">GTP-binding</keyword>
<dbReference type="NCBIfam" id="TIGR00231">
    <property type="entry name" value="small_GTP"/>
    <property type="match status" value="1"/>
</dbReference>
<keyword evidence="2" id="KW-0251">Elongation factor</keyword>
<evidence type="ECO:0000256" key="2">
    <source>
        <dbReference type="ARBA" id="ARBA00022768"/>
    </source>
</evidence>
<dbReference type="InterPro" id="IPR004540">
    <property type="entry name" value="Transl_elong_EFG/EF2"/>
</dbReference>
<dbReference type="Pfam" id="PF00009">
    <property type="entry name" value="GTP_EFTU"/>
    <property type="match status" value="1"/>
</dbReference>
<feature type="domain" description="Tr-type G" evidence="5">
    <location>
        <begin position="2"/>
        <end position="275"/>
    </location>
</feature>
<dbReference type="FunFam" id="3.40.50.300:FF:000029">
    <property type="entry name" value="Elongation factor G"/>
    <property type="match status" value="1"/>
</dbReference>
<accession>A0A382A8M3</accession>
<evidence type="ECO:0000256" key="4">
    <source>
        <dbReference type="ARBA" id="ARBA00023134"/>
    </source>
</evidence>
<reference evidence="6" key="1">
    <citation type="submission" date="2018-05" db="EMBL/GenBank/DDBJ databases">
        <authorList>
            <person name="Lanie J.A."/>
            <person name="Ng W.-L."/>
            <person name="Kazmierczak K.M."/>
            <person name="Andrzejewski T.M."/>
            <person name="Davidsen T.M."/>
            <person name="Wayne K.J."/>
            <person name="Tettelin H."/>
            <person name="Glass J.I."/>
            <person name="Rusch D."/>
            <person name="Podicherti R."/>
            <person name="Tsui H.-C.T."/>
            <person name="Winkler M.E."/>
        </authorList>
    </citation>
    <scope>NUCLEOTIDE SEQUENCE</scope>
</reference>
<evidence type="ECO:0000256" key="1">
    <source>
        <dbReference type="ARBA" id="ARBA00022741"/>
    </source>
</evidence>
<keyword evidence="1" id="KW-0547">Nucleotide-binding</keyword>
<dbReference type="NCBIfam" id="NF009381">
    <property type="entry name" value="PRK12740.1-5"/>
    <property type="match status" value="1"/>
</dbReference>
<dbReference type="PANTHER" id="PTHR43261">
    <property type="entry name" value="TRANSLATION ELONGATION FACTOR G-RELATED"/>
    <property type="match status" value="1"/>
</dbReference>
<dbReference type="PRINTS" id="PR00315">
    <property type="entry name" value="ELONGATNFCT"/>
</dbReference>
<dbReference type="Gene3D" id="2.40.30.10">
    <property type="entry name" value="Translation factors"/>
    <property type="match status" value="1"/>
</dbReference>
<name>A0A382A8M3_9ZZZZ</name>
<dbReference type="InterPro" id="IPR004161">
    <property type="entry name" value="EFTu-like_2"/>
</dbReference>
<dbReference type="InterPro" id="IPR005517">
    <property type="entry name" value="Transl_elong_EFG/EF2_IV"/>
</dbReference>
<dbReference type="InterPro" id="IPR005225">
    <property type="entry name" value="Small_GTP-bd"/>
</dbReference>
<evidence type="ECO:0000259" key="5">
    <source>
        <dbReference type="PROSITE" id="PS51722"/>
    </source>
</evidence>
<dbReference type="Gene3D" id="3.30.70.870">
    <property type="entry name" value="Elongation Factor G (Translational Gtpase), domain 3"/>
    <property type="match status" value="1"/>
</dbReference>
<dbReference type="SUPFAM" id="SSF54211">
    <property type="entry name" value="Ribosomal protein S5 domain 2-like"/>
    <property type="match status" value="1"/>
</dbReference>
<dbReference type="PROSITE" id="PS51722">
    <property type="entry name" value="G_TR_2"/>
    <property type="match status" value="1"/>
</dbReference>
<dbReference type="CDD" id="cd16262">
    <property type="entry name" value="EFG_III"/>
    <property type="match status" value="1"/>
</dbReference>
<dbReference type="Pfam" id="PF03144">
    <property type="entry name" value="GTP_EFTU_D2"/>
    <property type="match status" value="1"/>
</dbReference>
<proteinExistence type="predicted"/>
<evidence type="ECO:0000313" key="6">
    <source>
        <dbReference type="EMBL" id="SVA97581.1"/>
    </source>
</evidence>
<dbReference type="FunFam" id="2.40.30.10:FF:000006">
    <property type="entry name" value="Elongation factor G"/>
    <property type="match status" value="1"/>
</dbReference>
<dbReference type="Pfam" id="PF03764">
    <property type="entry name" value="EFG_IV"/>
    <property type="match status" value="1"/>
</dbReference>
<dbReference type="InterPro" id="IPR027417">
    <property type="entry name" value="P-loop_NTPase"/>
</dbReference>
<dbReference type="Gene3D" id="3.30.230.10">
    <property type="match status" value="1"/>
</dbReference>
<dbReference type="SUPFAM" id="SSF50447">
    <property type="entry name" value="Translation proteins"/>
    <property type="match status" value="1"/>
</dbReference>
<dbReference type="InterPro" id="IPR000795">
    <property type="entry name" value="T_Tr_GTP-bd_dom"/>
</dbReference>
<dbReference type="PROSITE" id="PS00301">
    <property type="entry name" value="G_TR_1"/>
    <property type="match status" value="1"/>
</dbReference>
<dbReference type="PANTHER" id="PTHR43261:SF1">
    <property type="entry name" value="RIBOSOME-RELEASING FACTOR 2, MITOCHONDRIAL"/>
    <property type="match status" value="1"/>
</dbReference>
<sequence length="527" mass="58146">MERVRNIGFIAHIDAGKTTVTERVLFFTGRTHKIGNVDDGNTVMDWMPQEKERGITISAAATACEWNGYDVNIIDTPGHVDFTAEVERSLRVLDGGVVIFDAVSGVQPQTETVWRQANKYAVPRIAFVNKMDRSGADFNRTVDMITHRLGARPVPVQMPIGAESEFQGAIDLIEEVAQIYGEDATAPEIGPIPFELLDQVSQCREYMLEKVAETDDVLLEKYLEGEIISNEEIKAALRKATLSNTLVPVLCGTALKHKGIQPMLDAVVDYLPSPDDIPTIEAIDPRSGATVIRATEPKEPLAALAFKVAADPYGRLVFVRVYSGTLKSGSYVYNASKEVDERIARLVLMHANHREEVQELVAGQIGAVVGLKNSFTGETICDLGSPVILEPPSFPEPVISVSVEPKTQADQERLEDSLRKLAEEDPTFVVRYDEESAQTIISGMGELHLDVLVDRMKREFNVQAQVGRPRVSYREAIRNTVRVEGRFVRQTGGHGQFGHVWLEMEPLDNGGGLVFENKIIGGAVPRE</sequence>
<dbReference type="InterPro" id="IPR031157">
    <property type="entry name" value="G_TR_CS"/>
</dbReference>
<dbReference type="SUPFAM" id="SSF52540">
    <property type="entry name" value="P-loop containing nucleoside triphosphate hydrolases"/>
    <property type="match status" value="1"/>
</dbReference>
<evidence type="ECO:0000256" key="3">
    <source>
        <dbReference type="ARBA" id="ARBA00022917"/>
    </source>
</evidence>
<dbReference type="Gene3D" id="3.40.50.300">
    <property type="entry name" value="P-loop containing nucleotide triphosphate hydrolases"/>
    <property type="match status" value="1"/>
</dbReference>
<dbReference type="GO" id="GO:0003746">
    <property type="term" value="F:translation elongation factor activity"/>
    <property type="evidence" value="ECO:0007669"/>
    <property type="project" value="UniProtKB-KW"/>
</dbReference>
<keyword evidence="3" id="KW-0648">Protein biosynthesis</keyword>
<dbReference type="InterPro" id="IPR009022">
    <property type="entry name" value="EFG_III"/>
</dbReference>
<dbReference type="EMBL" id="UINC01024269">
    <property type="protein sequence ID" value="SVA97581.1"/>
    <property type="molecule type" value="Genomic_DNA"/>
</dbReference>
<dbReference type="InterPro" id="IPR020568">
    <property type="entry name" value="Ribosomal_Su5_D2-typ_SF"/>
</dbReference>
<dbReference type="NCBIfam" id="TIGR00484">
    <property type="entry name" value="EF-G"/>
    <property type="match status" value="1"/>
</dbReference>
<dbReference type="CDD" id="cd01886">
    <property type="entry name" value="EF-G"/>
    <property type="match status" value="1"/>
</dbReference>
<dbReference type="GO" id="GO:0003924">
    <property type="term" value="F:GTPase activity"/>
    <property type="evidence" value="ECO:0007669"/>
    <property type="project" value="InterPro"/>
</dbReference>
<dbReference type="SUPFAM" id="SSF54980">
    <property type="entry name" value="EF-G C-terminal domain-like"/>
    <property type="match status" value="1"/>
</dbReference>
<feature type="non-terminal residue" evidence="6">
    <location>
        <position position="527"/>
    </location>
</feature>
<gene>
    <name evidence="6" type="ORF">METZ01_LOCUS150435</name>
</gene>
<dbReference type="AlphaFoldDB" id="A0A382A8M3"/>
<dbReference type="CDD" id="cd04088">
    <property type="entry name" value="EFG_mtEFG_II"/>
    <property type="match status" value="1"/>
</dbReference>
<dbReference type="GO" id="GO:0032790">
    <property type="term" value="P:ribosome disassembly"/>
    <property type="evidence" value="ECO:0007669"/>
    <property type="project" value="TreeGrafter"/>
</dbReference>
<dbReference type="InterPro" id="IPR009000">
    <property type="entry name" value="Transl_B-barrel_sf"/>
</dbReference>
<dbReference type="FunFam" id="3.30.70.870:FF:000001">
    <property type="entry name" value="Elongation factor G"/>
    <property type="match status" value="1"/>
</dbReference>
<protein>
    <recommendedName>
        <fullName evidence="5">Tr-type G domain-containing protein</fullName>
    </recommendedName>
</protein>
<dbReference type="InterPro" id="IPR035647">
    <property type="entry name" value="EFG_III/V"/>
</dbReference>
<dbReference type="InterPro" id="IPR014721">
    <property type="entry name" value="Ribsml_uS5_D2-typ_fold_subgr"/>
</dbReference>